<keyword evidence="3" id="KW-1185">Reference proteome</keyword>
<name>A0A8H7RYK5_9FUNG</name>
<gene>
    <name evidence="2" type="ORF">INT45_013778</name>
</gene>
<dbReference type="InterPro" id="IPR000241">
    <property type="entry name" value="RlmKL-like_Mtase"/>
</dbReference>
<dbReference type="Pfam" id="PF01170">
    <property type="entry name" value="UPF0020"/>
    <property type="match status" value="1"/>
</dbReference>
<evidence type="ECO:0000259" key="1">
    <source>
        <dbReference type="Pfam" id="PF01170"/>
    </source>
</evidence>
<dbReference type="PANTHER" id="PTHR14911:SF13">
    <property type="entry name" value="TRNA (GUANINE(6)-N2)-METHYLTRANSFERASE THUMP3"/>
    <property type="match status" value="1"/>
</dbReference>
<organism evidence="2 3">
    <name type="scientific">Circinella minor</name>
    <dbReference type="NCBI Taxonomy" id="1195481"/>
    <lineage>
        <taxon>Eukaryota</taxon>
        <taxon>Fungi</taxon>
        <taxon>Fungi incertae sedis</taxon>
        <taxon>Mucoromycota</taxon>
        <taxon>Mucoromycotina</taxon>
        <taxon>Mucoromycetes</taxon>
        <taxon>Mucorales</taxon>
        <taxon>Lichtheimiaceae</taxon>
        <taxon>Circinella</taxon>
    </lineage>
</organism>
<comment type="caution">
    <text evidence="2">The sequence shown here is derived from an EMBL/GenBank/DDBJ whole genome shotgun (WGS) entry which is preliminary data.</text>
</comment>
<proteinExistence type="predicted"/>
<dbReference type="PANTHER" id="PTHR14911">
    <property type="entry name" value="THUMP DOMAIN-CONTAINING"/>
    <property type="match status" value="1"/>
</dbReference>
<sequence length="423" mass="48008">MVSNSKHVHILFHVPEGLEFIAKNEINAKITSQLKQQSTAIVADSNTGRVHLICNQTKLPTLITLLNSIHLLSVRETIVVASMVEFPAQEFYNNDKTCEFITETTTNTKFDPILASLKYHHHNKKEEEKDKTVAGLFRGTFYKEDLKHKVKTPELASWVGFGFGKKYPDYKVKLEGYDYEIIGLWTQKTGNPVLWNHKDGSIKNSDDDNNNEEQQLQRQEDRKVLLMIGVAVRTQDTKFRNRQFFGKTSMNPCIAYCLAQVANPSAGHVVLDMCCGTGTIPIEGASCFPNVLWIGSEVQEITLCEKARGNVEHTGVNNVELMLGDGRNLCFRDQSVDIILTDWPWGLREGSYLTIQRLYPKFMKQIGRVLKSKGKAYIVTQGHKLFNQVLNYPWCKAMWNVDEVKPIGIGGYNVSLYILSKKL</sequence>
<accession>A0A8H7RYK5</accession>
<dbReference type="Proteomes" id="UP000646827">
    <property type="component" value="Unassembled WGS sequence"/>
</dbReference>
<reference evidence="2 3" key="1">
    <citation type="submission" date="2020-12" db="EMBL/GenBank/DDBJ databases">
        <title>Metabolic potential, ecology and presence of endohyphal bacteria is reflected in genomic diversity of Mucoromycotina.</title>
        <authorList>
            <person name="Muszewska A."/>
            <person name="Okrasinska A."/>
            <person name="Steczkiewicz K."/>
            <person name="Drgas O."/>
            <person name="Orlowska M."/>
            <person name="Perlinska-Lenart U."/>
            <person name="Aleksandrzak-Piekarczyk T."/>
            <person name="Szatraj K."/>
            <person name="Zielenkiewicz U."/>
            <person name="Pilsyk S."/>
            <person name="Malc E."/>
            <person name="Mieczkowski P."/>
            <person name="Kruszewska J.S."/>
            <person name="Biernat P."/>
            <person name="Pawlowska J."/>
        </authorList>
    </citation>
    <scope>NUCLEOTIDE SEQUENCE [LARGE SCALE GENOMIC DNA]</scope>
    <source>
        <strain evidence="2 3">CBS 142.35</strain>
    </source>
</reference>
<dbReference type="EMBL" id="JAEPRB010000199">
    <property type="protein sequence ID" value="KAG2219015.1"/>
    <property type="molecule type" value="Genomic_DNA"/>
</dbReference>
<dbReference type="CDD" id="cd02440">
    <property type="entry name" value="AdoMet_MTases"/>
    <property type="match status" value="1"/>
</dbReference>
<dbReference type="InterPro" id="IPR029063">
    <property type="entry name" value="SAM-dependent_MTases_sf"/>
</dbReference>
<feature type="domain" description="Ribosomal RNA large subunit methyltransferase K/L-like methyltransferase" evidence="1">
    <location>
        <begin position="241"/>
        <end position="391"/>
    </location>
</feature>
<protein>
    <recommendedName>
        <fullName evidence="1">Ribosomal RNA large subunit methyltransferase K/L-like methyltransferase domain-containing protein</fullName>
    </recommendedName>
</protein>
<evidence type="ECO:0000313" key="3">
    <source>
        <dbReference type="Proteomes" id="UP000646827"/>
    </source>
</evidence>
<evidence type="ECO:0000313" key="2">
    <source>
        <dbReference type="EMBL" id="KAG2219015.1"/>
    </source>
</evidence>
<dbReference type="OrthoDB" id="47730at2759"/>
<dbReference type="GO" id="GO:0016423">
    <property type="term" value="F:tRNA (guanine) methyltransferase activity"/>
    <property type="evidence" value="ECO:0007669"/>
    <property type="project" value="TreeGrafter"/>
</dbReference>
<dbReference type="AlphaFoldDB" id="A0A8H7RYK5"/>
<dbReference type="Gene3D" id="3.40.50.150">
    <property type="entry name" value="Vaccinia Virus protein VP39"/>
    <property type="match status" value="1"/>
</dbReference>
<dbReference type="GO" id="GO:0043527">
    <property type="term" value="C:tRNA methyltransferase complex"/>
    <property type="evidence" value="ECO:0007669"/>
    <property type="project" value="UniProtKB-ARBA"/>
</dbReference>
<dbReference type="SUPFAM" id="SSF53335">
    <property type="entry name" value="S-adenosyl-L-methionine-dependent methyltransferases"/>
    <property type="match status" value="1"/>
</dbReference>
<dbReference type="GO" id="GO:0030488">
    <property type="term" value="P:tRNA methylation"/>
    <property type="evidence" value="ECO:0007669"/>
    <property type="project" value="TreeGrafter"/>
</dbReference>